<dbReference type="InterPro" id="IPR000524">
    <property type="entry name" value="Tscrpt_reg_HTH_GntR"/>
</dbReference>
<comment type="caution">
    <text evidence="5">The sequence shown here is derived from an EMBL/GenBank/DDBJ whole genome shotgun (WGS) entry which is preliminary data.</text>
</comment>
<sequence>MSKMEEAFVRLRRDILDAHLAPETPLTISSLSERYGLGMTPLREALSRLEAERLVTFSHNRGYRVASVSHEELLDLQKARATVETELLREAIRLGDDTWEQQLVAAHYGFAQAEPLYANIPEKELARWEERHDAFHQALLNGSPSIWLKRFVAQIYIQLHRHQRNLFFSPSLAGRGPKHLDEQQYTELLKKASNMEHHTALMEAALARDEKKAIALLVEDIGLTLSTYETVQHEPVA</sequence>
<proteinExistence type="predicted"/>
<dbReference type="Gene3D" id="1.10.10.10">
    <property type="entry name" value="Winged helix-like DNA-binding domain superfamily/Winged helix DNA-binding domain"/>
    <property type="match status" value="1"/>
</dbReference>
<gene>
    <name evidence="5" type="ORF">GR212_33255</name>
</gene>
<evidence type="ECO:0000256" key="3">
    <source>
        <dbReference type="ARBA" id="ARBA00023163"/>
    </source>
</evidence>
<feature type="domain" description="HTH gntR-type" evidence="4">
    <location>
        <begin position="1"/>
        <end position="68"/>
    </location>
</feature>
<keyword evidence="1" id="KW-0805">Transcription regulation</keyword>
<accession>A0A6L9UJ88</accession>
<dbReference type="PANTHER" id="PTHR43537:SF20">
    <property type="entry name" value="HTH-TYPE TRANSCRIPTIONAL REPRESSOR GLAR"/>
    <property type="match status" value="1"/>
</dbReference>
<dbReference type="GO" id="GO:0003677">
    <property type="term" value="F:DNA binding"/>
    <property type="evidence" value="ECO:0007669"/>
    <property type="project" value="UniProtKB-KW"/>
</dbReference>
<dbReference type="InterPro" id="IPR036388">
    <property type="entry name" value="WH-like_DNA-bd_sf"/>
</dbReference>
<evidence type="ECO:0000313" key="5">
    <source>
        <dbReference type="EMBL" id="NEI74422.1"/>
    </source>
</evidence>
<dbReference type="InterPro" id="IPR036390">
    <property type="entry name" value="WH_DNA-bd_sf"/>
</dbReference>
<dbReference type="Gene3D" id="1.20.120.530">
    <property type="entry name" value="GntR ligand-binding domain-like"/>
    <property type="match status" value="1"/>
</dbReference>
<evidence type="ECO:0000256" key="2">
    <source>
        <dbReference type="ARBA" id="ARBA00023125"/>
    </source>
</evidence>
<keyword evidence="3" id="KW-0804">Transcription</keyword>
<dbReference type="Proteomes" id="UP000483035">
    <property type="component" value="Unassembled WGS sequence"/>
</dbReference>
<dbReference type="SUPFAM" id="SSF46785">
    <property type="entry name" value="Winged helix' DNA-binding domain"/>
    <property type="match status" value="1"/>
</dbReference>
<reference evidence="5 6" key="1">
    <citation type="submission" date="2019-12" db="EMBL/GenBank/DDBJ databases">
        <title>Rhizobium genotypes associated with high levels of biological nitrogen fixation by grain legumes in a temperate-maritime cropping system.</title>
        <authorList>
            <person name="Maluk M."/>
            <person name="Francesc Ferrando Molina F."/>
            <person name="Lopez Del Egido L."/>
            <person name="Lafos M."/>
            <person name="Langarica-Fuentes A."/>
            <person name="Gebre Yohannes G."/>
            <person name="Young M.W."/>
            <person name="Martin P."/>
            <person name="Gantlett R."/>
            <person name="Kenicer G."/>
            <person name="Hawes C."/>
            <person name="Begg G.S."/>
            <person name="Quilliam R.S."/>
            <person name="Squire G.R."/>
            <person name="Poole P.S."/>
            <person name="Young P.W."/>
            <person name="Iannetta P.M."/>
            <person name="James E.K."/>
        </authorList>
    </citation>
    <scope>NUCLEOTIDE SEQUENCE [LARGE SCALE GENOMIC DNA]</scope>
    <source>
        <strain evidence="5 6">JHI1118</strain>
    </source>
</reference>
<dbReference type="PANTHER" id="PTHR43537">
    <property type="entry name" value="TRANSCRIPTIONAL REGULATOR, GNTR FAMILY"/>
    <property type="match status" value="1"/>
</dbReference>
<dbReference type="PROSITE" id="PS50949">
    <property type="entry name" value="HTH_GNTR"/>
    <property type="match status" value="1"/>
</dbReference>
<protein>
    <submittedName>
        <fullName evidence="5">GntR family transcriptional regulator</fullName>
    </submittedName>
</protein>
<name>A0A6L9UJ88_9HYPH</name>
<evidence type="ECO:0000313" key="6">
    <source>
        <dbReference type="Proteomes" id="UP000483035"/>
    </source>
</evidence>
<keyword evidence="2" id="KW-0238">DNA-binding</keyword>
<dbReference type="Pfam" id="PF00392">
    <property type="entry name" value="GntR"/>
    <property type="match status" value="1"/>
</dbReference>
<evidence type="ECO:0000256" key="1">
    <source>
        <dbReference type="ARBA" id="ARBA00023015"/>
    </source>
</evidence>
<dbReference type="InterPro" id="IPR011711">
    <property type="entry name" value="GntR_C"/>
</dbReference>
<dbReference type="AlphaFoldDB" id="A0A6L9UJ88"/>
<dbReference type="SMART" id="SM00895">
    <property type="entry name" value="FCD"/>
    <property type="match status" value="1"/>
</dbReference>
<evidence type="ECO:0000259" key="4">
    <source>
        <dbReference type="PROSITE" id="PS50949"/>
    </source>
</evidence>
<dbReference type="Pfam" id="PF07729">
    <property type="entry name" value="FCD"/>
    <property type="match status" value="1"/>
</dbReference>
<dbReference type="InterPro" id="IPR008920">
    <property type="entry name" value="TF_FadR/GntR_C"/>
</dbReference>
<organism evidence="5 6">
    <name type="scientific">Rhizobium lusitanum</name>
    <dbReference type="NCBI Taxonomy" id="293958"/>
    <lineage>
        <taxon>Bacteria</taxon>
        <taxon>Pseudomonadati</taxon>
        <taxon>Pseudomonadota</taxon>
        <taxon>Alphaproteobacteria</taxon>
        <taxon>Hyphomicrobiales</taxon>
        <taxon>Rhizobiaceae</taxon>
        <taxon>Rhizobium/Agrobacterium group</taxon>
        <taxon>Rhizobium</taxon>
    </lineage>
</organism>
<dbReference type="SMART" id="SM00345">
    <property type="entry name" value="HTH_GNTR"/>
    <property type="match status" value="1"/>
</dbReference>
<dbReference type="EMBL" id="WUEY01000030">
    <property type="protein sequence ID" value="NEI74422.1"/>
    <property type="molecule type" value="Genomic_DNA"/>
</dbReference>
<dbReference type="SUPFAM" id="SSF48008">
    <property type="entry name" value="GntR ligand-binding domain-like"/>
    <property type="match status" value="1"/>
</dbReference>
<dbReference type="GO" id="GO:0003700">
    <property type="term" value="F:DNA-binding transcription factor activity"/>
    <property type="evidence" value="ECO:0007669"/>
    <property type="project" value="InterPro"/>
</dbReference>